<keyword evidence="3" id="KW-1185">Reference proteome</keyword>
<dbReference type="RefSeq" id="WP_155205078.1">
    <property type="nucleotide sequence ID" value="NZ_WNAF01000015.1"/>
</dbReference>
<sequence>MRKNKGIGIAVWILGLVLANILLFCLEKGMTITFWITTVFVWIAFVSSLFFLLFVWKKSDRVEEHFLHIPAITVSYVYITLQIPVCIIFALGSRTIPYKVAIIINFVVFVVAWGVALSSFVGNDYIRKVNNRQKEHHTEL</sequence>
<comment type="caution">
    <text evidence="2">The sequence shown here is derived from an EMBL/GenBank/DDBJ whole genome shotgun (WGS) entry which is preliminary data.</text>
</comment>
<keyword evidence="1" id="KW-1133">Transmembrane helix</keyword>
<accession>A0A844KHA9</accession>
<reference evidence="2 3" key="1">
    <citation type="journal article" date="2019" name="Nat. Med.">
        <title>A library of human gut bacterial isolates paired with longitudinal multiomics data enables mechanistic microbiome research.</title>
        <authorList>
            <person name="Poyet M."/>
            <person name="Groussin M."/>
            <person name="Gibbons S.M."/>
            <person name="Avila-Pacheco J."/>
            <person name="Jiang X."/>
            <person name="Kearney S.M."/>
            <person name="Perrotta A.R."/>
            <person name="Berdy B."/>
            <person name="Zhao S."/>
            <person name="Lieberman T.D."/>
            <person name="Swanson P.K."/>
            <person name="Smith M."/>
            <person name="Roesemann S."/>
            <person name="Alexander J.E."/>
            <person name="Rich S.A."/>
            <person name="Livny J."/>
            <person name="Vlamakis H."/>
            <person name="Clish C."/>
            <person name="Bullock K."/>
            <person name="Deik A."/>
            <person name="Scott J."/>
            <person name="Pierce K.A."/>
            <person name="Xavier R.J."/>
            <person name="Alm E.J."/>
        </authorList>
    </citation>
    <scope>NUCLEOTIDE SEQUENCE [LARGE SCALE GENOMIC DNA]</scope>
    <source>
        <strain evidence="2 3">BIOML-A1</strain>
    </source>
</reference>
<keyword evidence="1" id="KW-0812">Transmembrane</keyword>
<dbReference type="AlphaFoldDB" id="A0A844KHA9"/>
<proteinExistence type="predicted"/>
<gene>
    <name evidence="2" type="ORF">GMD21_14755</name>
</gene>
<feature type="transmembrane region" description="Helical" evidence="1">
    <location>
        <begin position="32"/>
        <end position="55"/>
    </location>
</feature>
<protein>
    <submittedName>
        <fullName evidence="2">Uncharacterized protein</fullName>
    </submittedName>
</protein>
<evidence type="ECO:0000313" key="2">
    <source>
        <dbReference type="EMBL" id="MTR77882.1"/>
    </source>
</evidence>
<keyword evidence="1" id="KW-0472">Membrane</keyword>
<name>A0A844KHA9_9FIRM</name>
<feature type="transmembrane region" description="Helical" evidence="1">
    <location>
        <begin position="98"/>
        <end position="122"/>
    </location>
</feature>
<evidence type="ECO:0000256" key="1">
    <source>
        <dbReference type="SAM" id="Phobius"/>
    </source>
</evidence>
<organism evidence="2 3">
    <name type="scientific">Mediterraneibacter faecis</name>
    <dbReference type="NCBI Taxonomy" id="592978"/>
    <lineage>
        <taxon>Bacteria</taxon>
        <taxon>Bacillati</taxon>
        <taxon>Bacillota</taxon>
        <taxon>Clostridia</taxon>
        <taxon>Lachnospirales</taxon>
        <taxon>Lachnospiraceae</taxon>
        <taxon>Mediterraneibacter</taxon>
    </lineage>
</organism>
<feature type="transmembrane region" description="Helical" evidence="1">
    <location>
        <begin position="67"/>
        <end position="92"/>
    </location>
</feature>
<feature type="transmembrane region" description="Helical" evidence="1">
    <location>
        <begin position="7"/>
        <end position="26"/>
    </location>
</feature>
<dbReference type="EMBL" id="WNAF01000015">
    <property type="protein sequence ID" value="MTR77882.1"/>
    <property type="molecule type" value="Genomic_DNA"/>
</dbReference>
<evidence type="ECO:0000313" key="3">
    <source>
        <dbReference type="Proteomes" id="UP000448177"/>
    </source>
</evidence>
<dbReference type="Proteomes" id="UP000448177">
    <property type="component" value="Unassembled WGS sequence"/>
</dbReference>